<evidence type="ECO:0000313" key="3">
    <source>
        <dbReference type="Proteomes" id="UP001345013"/>
    </source>
</evidence>
<comment type="caution">
    <text evidence="2">The sequence shown here is derived from an EMBL/GenBank/DDBJ whole genome shotgun (WGS) entry which is preliminary data.</text>
</comment>
<keyword evidence="3" id="KW-1185">Reference proteome</keyword>
<evidence type="ECO:0000313" key="2">
    <source>
        <dbReference type="EMBL" id="KAK5100788.1"/>
    </source>
</evidence>
<dbReference type="PANTHER" id="PTHR33840">
    <property type="match status" value="1"/>
</dbReference>
<proteinExistence type="predicted"/>
<evidence type="ECO:0000259" key="1">
    <source>
        <dbReference type="Pfam" id="PF09994"/>
    </source>
</evidence>
<reference evidence="2 3" key="1">
    <citation type="submission" date="2023-08" db="EMBL/GenBank/DDBJ databases">
        <title>Black Yeasts Isolated from many extreme environments.</title>
        <authorList>
            <person name="Coleine C."/>
            <person name="Stajich J.E."/>
            <person name="Selbmann L."/>
        </authorList>
    </citation>
    <scope>NUCLEOTIDE SEQUENCE [LARGE SCALE GENOMIC DNA]</scope>
    <source>
        <strain evidence="2 3">CCFEE 5885</strain>
    </source>
</reference>
<feature type="domain" description="T6SS Phospholipase effector Tle1-like catalytic" evidence="1">
    <location>
        <begin position="9"/>
        <end position="349"/>
    </location>
</feature>
<dbReference type="EMBL" id="JAVRRG010000006">
    <property type="protein sequence ID" value="KAK5100788.1"/>
    <property type="molecule type" value="Genomic_DNA"/>
</dbReference>
<dbReference type="PANTHER" id="PTHR33840:SF16">
    <property type="entry name" value="DUF2235 DOMAIN-CONTAINING PROTEIN"/>
    <property type="match status" value="1"/>
</dbReference>
<dbReference type="InterPro" id="IPR029058">
    <property type="entry name" value="AB_hydrolase_fold"/>
</dbReference>
<name>A0ABR0KMH6_9EURO</name>
<sequence>MKAVKPAPKRLIVCCDGTWQSSVSGTRNIPSNVTRLARTIAKAGQDAEGKQWQQVVYYDSGVGTGSLTLLERARQGSTGDGLVVNVLEAYNFLVNNYNEGDQIFCFGFSRGAFTARCLAGLITDIGVFKPDNMQAFAPLWAAYQKNTAKHEFRKTKEYFQFINGLRPMVPEGKENDVYVRKPYEIPYKDGEFSQGLTWPNSNVVEVVGCFDTVGSLGLSDTRFLSHAGSRRRFEYLNVKLSPFIKHAFHALALDEHREPFLPTLWYIPNEATLKADDDAIDKEDDDWPELKAHRDEIDKQIREQRAKNFPDLYQVWFPGVHINIGGGSDEESFDGEGLSNITFCWMVQQLGPYLAFEPWTWISIAQYQQRVIDEEWRYGSMKNPSMVEKVEHTVSDFGHWIFEEGKRRFSKEIKMVPVPEKNIRDPEPKTGGKDGKPIQWAVSQYQDSYTRMYEAISGPVDRTPGECTDRSTEMRPPLKELGRTNEYIHPSVWWRVEAMKGESDDKKYLAGPLREFKRVQHPKYGSWGYWKETTRLWIPEWFMQPTKQYVAGWKGYHFDGKGDEQWEHAEWTYTDNVDGTDELQKQLAQFYVEAKAAEGKMTADGKEFPFGV</sequence>
<organism evidence="2 3">
    <name type="scientific">Lithohypha guttulata</name>
    <dbReference type="NCBI Taxonomy" id="1690604"/>
    <lineage>
        <taxon>Eukaryota</taxon>
        <taxon>Fungi</taxon>
        <taxon>Dikarya</taxon>
        <taxon>Ascomycota</taxon>
        <taxon>Pezizomycotina</taxon>
        <taxon>Eurotiomycetes</taxon>
        <taxon>Chaetothyriomycetidae</taxon>
        <taxon>Chaetothyriales</taxon>
        <taxon>Trichomeriaceae</taxon>
        <taxon>Lithohypha</taxon>
    </lineage>
</organism>
<dbReference type="Proteomes" id="UP001345013">
    <property type="component" value="Unassembled WGS sequence"/>
</dbReference>
<gene>
    <name evidence="2" type="ORF">LTR24_000934</name>
</gene>
<dbReference type="Pfam" id="PF09994">
    <property type="entry name" value="T6SS_Tle1-like_cat"/>
    <property type="match status" value="1"/>
</dbReference>
<accession>A0ABR0KMH6</accession>
<dbReference type="SUPFAM" id="SSF53474">
    <property type="entry name" value="alpha/beta-Hydrolases"/>
    <property type="match status" value="1"/>
</dbReference>
<protein>
    <recommendedName>
        <fullName evidence="1">T6SS Phospholipase effector Tle1-like catalytic domain-containing protein</fullName>
    </recommendedName>
</protein>
<dbReference type="InterPro" id="IPR018712">
    <property type="entry name" value="Tle1-like_cat"/>
</dbReference>